<feature type="compositionally biased region" description="Basic and acidic residues" evidence="1">
    <location>
        <begin position="175"/>
        <end position="186"/>
    </location>
</feature>
<dbReference type="EMBL" id="JANPWB010000002">
    <property type="protein sequence ID" value="KAJ1211538.1"/>
    <property type="molecule type" value="Genomic_DNA"/>
</dbReference>
<feature type="region of interest" description="Disordered" evidence="1">
    <location>
        <begin position="162"/>
        <end position="186"/>
    </location>
</feature>
<reference evidence="2" key="1">
    <citation type="journal article" date="2022" name="bioRxiv">
        <title>Sequencing and chromosome-scale assembly of the giantPleurodeles waltlgenome.</title>
        <authorList>
            <person name="Brown T."/>
            <person name="Elewa A."/>
            <person name="Iarovenko S."/>
            <person name="Subramanian E."/>
            <person name="Araus A.J."/>
            <person name="Petzold A."/>
            <person name="Susuki M."/>
            <person name="Suzuki K.-i.T."/>
            <person name="Hayashi T."/>
            <person name="Toyoda A."/>
            <person name="Oliveira C."/>
            <person name="Osipova E."/>
            <person name="Leigh N.D."/>
            <person name="Simon A."/>
            <person name="Yun M.H."/>
        </authorList>
    </citation>
    <scope>NUCLEOTIDE SEQUENCE</scope>
    <source>
        <strain evidence="2">20211129_DDA</strain>
        <tissue evidence="2">Liver</tissue>
    </source>
</reference>
<feature type="region of interest" description="Disordered" evidence="1">
    <location>
        <begin position="39"/>
        <end position="64"/>
    </location>
</feature>
<organism evidence="2 3">
    <name type="scientific">Pleurodeles waltl</name>
    <name type="common">Iberian ribbed newt</name>
    <dbReference type="NCBI Taxonomy" id="8319"/>
    <lineage>
        <taxon>Eukaryota</taxon>
        <taxon>Metazoa</taxon>
        <taxon>Chordata</taxon>
        <taxon>Craniata</taxon>
        <taxon>Vertebrata</taxon>
        <taxon>Euteleostomi</taxon>
        <taxon>Amphibia</taxon>
        <taxon>Batrachia</taxon>
        <taxon>Caudata</taxon>
        <taxon>Salamandroidea</taxon>
        <taxon>Salamandridae</taxon>
        <taxon>Pleurodelinae</taxon>
        <taxon>Pleurodeles</taxon>
    </lineage>
</organism>
<accession>A0AAV7WG42</accession>
<feature type="region of interest" description="Disordered" evidence="1">
    <location>
        <begin position="202"/>
        <end position="223"/>
    </location>
</feature>
<name>A0AAV7WG42_PLEWA</name>
<feature type="compositionally biased region" description="Polar residues" evidence="1">
    <location>
        <begin position="212"/>
        <end position="223"/>
    </location>
</feature>
<sequence>MGGALSRREPGRTTKIAWMAQKHRGQRRAQNTVEEAARISGEVEKNNPKGAKSGAVHAADPRVREPVEATGQLWKFDIRNKGPGGIIYPSPFPEIMGKQRISKDTPAGAPPRDATRETARGDEALTQQTTVILAALGTQIATLAGEVGLTRDDQNKLKDRFKATEDTLGATAPQVDKRDSDERQMEGTRIGCWRKQYRTIKSRTESEEEQLPQVTTMTADLLG</sequence>
<evidence type="ECO:0000256" key="1">
    <source>
        <dbReference type="SAM" id="MobiDB-lite"/>
    </source>
</evidence>
<feature type="compositionally biased region" description="Basic and acidic residues" evidence="1">
    <location>
        <begin position="113"/>
        <end position="123"/>
    </location>
</feature>
<evidence type="ECO:0000313" key="3">
    <source>
        <dbReference type="Proteomes" id="UP001066276"/>
    </source>
</evidence>
<proteinExistence type="predicted"/>
<feature type="region of interest" description="Disordered" evidence="1">
    <location>
        <begin position="100"/>
        <end position="123"/>
    </location>
</feature>
<dbReference type="Proteomes" id="UP001066276">
    <property type="component" value="Chromosome 1_2"/>
</dbReference>
<evidence type="ECO:0000313" key="2">
    <source>
        <dbReference type="EMBL" id="KAJ1211538.1"/>
    </source>
</evidence>
<gene>
    <name evidence="2" type="ORF">NDU88_006896</name>
</gene>
<comment type="caution">
    <text evidence="2">The sequence shown here is derived from an EMBL/GenBank/DDBJ whole genome shotgun (WGS) entry which is preliminary data.</text>
</comment>
<protein>
    <submittedName>
        <fullName evidence="2">Uncharacterized protein</fullName>
    </submittedName>
</protein>
<keyword evidence="3" id="KW-1185">Reference proteome</keyword>
<dbReference type="AlphaFoldDB" id="A0AAV7WG42"/>